<dbReference type="AlphaFoldDB" id="A0A4R8H187"/>
<comment type="caution">
    <text evidence="1">The sequence shown here is derived from an EMBL/GenBank/DDBJ whole genome shotgun (WGS) entry which is preliminary data.</text>
</comment>
<evidence type="ECO:0000313" key="1">
    <source>
        <dbReference type="EMBL" id="TDX53194.1"/>
    </source>
</evidence>
<dbReference type="EMBL" id="SOEG01000003">
    <property type="protein sequence ID" value="TDX53194.1"/>
    <property type="molecule type" value="Genomic_DNA"/>
</dbReference>
<dbReference type="STRING" id="926561.GCA_000379025_01727"/>
<reference evidence="1 2" key="1">
    <citation type="submission" date="2019-03" db="EMBL/GenBank/DDBJ databases">
        <title>Subsurface microbial communities from deep shales in Ohio and West Virginia, USA.</title>
        <authorList>
            <person name="Wrighton K."/>
        </authorList>
    </citation>
    <scope>NUCLEOTIDE SEQUENCE [LARGE SCALE GENOMIC DNA]</scope>
    <source>
        <strain evidence="1 2">MSL 6dP</strain>
    </source>
</reference>
<accession>A0A4R8H187</accession>
<name>A0A4R8H187_9FIRM</name>
<dbReference type="RefSeq" id="WP_134114805.1">
    <property type="nucleotide sequence ID" value="NZ_SOEG01000003.1"/>
</dbReference>
<protein>
    <recommendedName>
        <fullName evidence="3">MarR family transcriptional regulator</fullName>
    </recommendedName>
</protein>
<gene>
    <name evidence="1" type="ORF">C7959_10346</name>
</gene>
<evidence type="ECO:0000313" key="2">
    <source>
        <dbReference type="Proteomes" id="UP000295832"/>
    </source>
</evidence>
<evidence type="ECO:0008006" key="3">
    <source>
        <dbReference type="Google" id="ProtNLM"/>
    </source>
</evidence>
<organism evidence="1 2">
    <name type="scientific">Orenia marismortui</name>
    <dbReference type="NCBI Taxonomy" id="46469"/>
    <lineage>
        <taxon>Bacteria</taxon>
        <taxon>Bacillati</taxon>
        <taxon>Bacillota</taxon>
        <taxon>Clostridia</taxon>
        <taxon>Halanaerobiales</taxon>
        <taxon>Halobacteroidaceae</taxon>
        <taxon>Orenia</taxon>
    </lineage>
</organism>
<keyword evidence="2" id="KW-1185">Reference proteome</keyword>
<dbReference type="Proteomes" id="UP000295832">
    <property type="component" value="Unassembled WGS sequence"/>
</dbReference>
<sequence>MKNKRYLISELNDKEILKCIYLAGTPVCLYDIEEKGFNKIDLSKALERSKRLGLLDEDVDKRVFWLSNKGRDLIEENMNQEVFC</sequence>
<proteinExistence type="predicted"/>